<feature type="transmembrane region" description="Helical" evidence="1">
    <location>
        <begin position="429"/>
        <end position="447"/>
    </location>
</feature>
<gene>
    <name evidence="3" type="ORF">BSF38_03739</name>
</gene>
<feature type="domain" description="Type VI secretion system component TssM1 N-terminal" evidence="2">
    <location>
        <begin position="247"/>
        <end position="386"/>
    </location>
</feature>
<feature type="transmembrane region" description="Helical" evidence="1">
    <location>
        <begin position="19"/>
        <end position="38"/>
    </location>
</feature>
<dbReference type="Pfam" id="PF14331">
    <property type="entry name" value="IcmF-related_N"/>
    <property type="match status" value="1"/>
</dbReference>
<dbReference type="KEGG" id="pbor:BSF38_03739"/>
<keyword evidence="1" id="KW-0812">Transmembrane</keyword>
<evidence type="ECO:0000313" key="4">
    <source>
        <dbReference type="Proteomes" id="UP000186309"/>
    </source>
</evidence>
<dbReference type="STRING" id="1387353.BSF38_03739"/>
<protein>
    <recommendedName>
        <fullName evidence="2">Type VI secretion system component TssM1 N-terminal domain-containing protein</fullName>
    </recommendedName>
</protein>
<proteinExistence type="predicted"/>
<name>A0A1U7CTE0_9BACT</name>
<feature type="transmembrane region" description="Helical" evidence="1">
    <location>
        <begin position="45"/>
        <end position="64"/>
    </location>
</feature>
<accession>A0A1U7CTE0</accession>
<evidence type="ECO:0000259" key="2">
    <source>
        <dbReference type="Pfam" id="PF14331"/>
    </source>
</evidence>
<evidence type="ECO:0000256" key="1">
    <source>
        <dbReference type="SAM" id="Phobius"/>
    </source>
</evidence>
<organism evidence="3 4">
    <name type="scientific">Paludisphaera borealis</name>
    <dbReference type="NCBI Taxonomy" id="1387353"/>
    <lineage>
        <taxon>Bacteria</taxon>
        <taxon>Pseudomonadati</taxon>
        <taxon>Planctomycetota</taxon>
        <taxon>Planctomycetia</taxon>
        <taxon>Isosphaerales</taxon>
        <taxon>Isosphaeraceae</taxon>
        <taxon>Paludisphaera</taxon>
    </lineage>
</organism>
<sequence length="499" mass="54432">MKQAGRAVELLRSYLNTHVMMIVFGGLAAITAGAVFMWSKHPVRWILVLLTIGLLYLLFILFNPDDLSLDPQLPGEFYWWLRPWLLVLSLIVLYAVPHLVGALYWNRRGGDGSDDASTSRFPDLESAWDEVLNRLSQAHYDAANQNLFLLMSTDESLAAGLVKASAMNLFVAAPTAADAPIHAYASADGLFLSCAGASAWGRQDGEGTARLEFLCRKIAALNPEQPTLRGIAVLFPKEKATAPETLKQIGPLRNDLQTIQSELQVRCPVIAVLCSQESGSGFNEFAARMPASLRNNRCGFSTPVLQGFNHGVAERGLRWYAQWLQSWSLNLMVQDYVASEGNSKLVEMNAEMRRDLAALCTLVETAFSTHARSQPVMVRGCYFATIGPEPENHAFVAGLVRGARSKMIGDAPLTSWASEADVLDRRYKLAALALGLTAAAIALPIWLFRVLPKLNTPTPGLPNGLGWLGWSGLGLLALVWGGGLLYPRIRGRRTAAAAS</sequence>
<dbReference type="InterPro" id="IPR025743">
    <property type="entry name" value="TssM1_N"/>
</dbReference>
<feature type="transmembrane region" description="Helical" evidence="1">
    <location>
        <begin position="84"/>
        <end position="105"/>
    </location>
</feature>
<keyword evidence="4" id="KW-1185">Reference proteome</keyword>
<reference evidence="4" key="1">
    <citation type="submission" date="2016-12" db="EMBL/GenBank/DDBJ databases">
        <title>Comparative genomics of four Isosphaeraceae planctomycetes: a common pool of plasmids and glycoside hydrolase genes.</title>
        <authorList>
            <person name="Ivanova A."/>
        </authorList>
    </citation>
    <scope>NUCLEOTIDE SEQUENCE [LARGE SCALE GENOMIC DNA]</scope>
    <source>
        <strain evidence="4">PX4</strain>
    </source>
</reference>
<evidence type="ECO:0000313" key="3">
    <source>
        <dbReference type="EMBL" id="APW62204.1"/>
    </source>
</evidence>
<keyword evidence="1" id="KW-1133">Transmembrane helix</keyword>
<keyword evidence="1" id="KW-0472">Membrane</keyword>
<feature type="transmembrane region" description="Helical" evidence="1">
    <location>
        <begin position="467"/>
        <end position="486"/>
    </location>
</feature>
<dbReference type="Proteomes" id="UP000186309">
    <property type="component" value="Chromosome"/>
</dbReference>
<dbReference type="EMBL" id="CP019082">
    <property type="protein sequence ID" value="APW62204.1"/>
    <property type="molecule type" value="Genomic_DNA"/>
</dbReference>
<dbReference type="AlphaFoldDB" id="A0A1U7CTE0"/>